<proteinExistence type="predicted"/>
<name>A0A0S2ISR2_LEPBO</name>
<reference evidence="1 2" key="1">
    <citation type="journal article" date="2015" name="PLoS Negl. Trop. Dis.">
        <title>Distribution of Plasmids in Distinct Leptospira Pathogenic Species.</title>
        <authorList>
            <person name="Wang Y."/>
            <person name="Zhuang X."/>
            <person name="Zhong Y."/>
            <person name="Zhang C."/>
            <person name="Zhang Y."/>
            <person name="Zeng L."/>
            <person name="Zhu Y."/>
            <person name="He P."/>
            <person name="Dong K."/>
            <person name="Pal U."/>
            <person name="Guo X."/>
            <person name="Qin J."/>
        </authorList>
    </citation>
    <scope>NUCLEOTIDE SEQUENCE [LARGE SCALE GENOMIC DNA]</scope>
    <source>
        <strain evidence="1 2">56604</strain>
    </source>
</reference>
<protein>
    <submittedName>
        <fullName evidence="1">Uncharacterized protein</fullName>
    </submittedName>
</protein>
<accession>A0A0S2ISR2</accession>
<dbReference type="EMBL" id="CP012029">
    <property type="protein sequence ID" value="ALO26708.1"/>
    <property type="molecule type" value="Genomic_DNA"/>
</dbReference>
<dbReference type="Proteomes" id="UP000058857">
    <property type="component" value="Chromosome 1"/>
</dbReference>
<evidence type="ECO:0000313" key="2">
    <source>
        <dbReference type="Proteomes" id="UP000058857"/>
    </source>
</evidence>
<evidence type="ECO:0000313" key="1">
    <source>
        <dbReference type="EMBL" id="ALO26708.1"/>
    </source>
</evidence>
<organism evidence="1">
    <name type="scientific">Leptospira borgpetersenii serovar Ballum</name>
    <dbReference type="NCBI Taxonomy" id="280505"/>
    <lineage>
        <taxon>Bacteria</taxon>
        <taxon>Pseudomonadati</taxon>
        <taxon>Spirochaetota</taxon>
        <taxon>Spirochaetia</taxon>
        <taxon>Leptospirales</taxon>
        <taxon>Leptospiraceae</taxon>
        <taxon>Leptospira</taxon>
    </lineage>
</organism>
<gene>
    <name evidence="1" type="ORF">LBBP_02470</name>
</gene>
<dbReference type="AlphaFoldDB" id="A0A0S2ISR2"/>
<sequence>MIVFQKLPFEHSVFSSFIFENSIFFVLRIKYTLKLSIFAKAPRERLRHYNKIEKIMKTIHKK</sequence>